<dbReference type="Proteomes" id="UP000249363">
    <property type="component" value="Unassembled WGS sequence"/>
</dbReference>
<comment type="caution">
    <text evidence="8">The sequence shown here is derived from an EMBL/GenBank/DDBJ whole genome shotgun (WGS) entry which is preliminary data.</text>
</comment>
<dbReference type="GO" id="GO:0016491">
    <property type="term" value="F:oxidoreductase activity"/>
    <property type="evidence" value="ECO:0007669"/>
    <property type="project" value="UniProtKB-KW"/>
</dbReference>
<dbReference type="PROSITE" id="PS00080">
    <property type="entry name" value="MULTICOPPER_OXIDASE2"/>
    <property type="match status" value="1"/>
</dbReference>
<evidence type="ECO:0000259" key="6">
    <source>
        <dbReference type="Pfam" id="PF07731"/>
    </source>
</evidence>
<dbReference type="InterPro" id="IPR045087">
    <property type="entry name" value="Cu-oxidase_fam"/>
</dbReference>
<dbReference type="PROSITE" id="PS00079">
    <property type="entry name" value="MULTICOPPER_OXIDASE1"/>
    <property type="match status" value="1"/>
</dbReference>
<dbReference type="InterPro" id="IPR033138">
    <property type="entry name" value="Cu_oxidase_CS"/>
</dbReference>
<dbReference type="Gene3D" id="2.60.40.420">
    <property type="entry name" value="Cupredoxins - blue copper proteins"/>
    <property type="match status" value="2"/>
</dbReference>
<dbReference type="InterPro" id="IPR008972">
    <property type="entry name" value="Cupredoxin"/>
</dbReference>
<dbReference type="AlphaFoldDB" id="A0A364KNR8"/>
<evidence type="ECO:0000313" key="9">
    <source>
        <dbReference type="Proteomes" id="UP000249363"/>
    </source>
</evidence>
<name>A0A364KNR8_TALAM</name>
<evidence type="ECO:0008006" key="10">
    <source>
        <dbReference type="Google" id="ProtNLM"/>
    </source>
</evidence>
<keyword evidence="5" id="KW-0812">Transmembrane</keyword>
<protein>
    <recommendedName>
        <fullName evidence="10">Plastocyanin-like domain-containing protein</fullName>
    </recommendedName>
</protein>
<evidence type="ECO:0000256" key="3">
    <source>
        <dbReference type="ARBA" id="ARBA00023002"/>
    </source>
</evidence>
<sequence>MLRAEESLLNSKDDLLEKTERIYAHRTNTQRCWQAASRVLILTPLLLSIVLFVVYFRDVAKPLDLVAGNTTTKPQITANKGMKRDFGIFLHPEDHVLREPNVLRLSWNITKAIIAPDGVEKNVFLINGQFPGPTIEARPGDILEITIEIDKEMFILSNPALTRIQSFLLEADSHLQQSIGDQTDAELRRLNLDELEGFPLETSLPEPDVKFMIYTTVQILNALDDDIRALINRTYWETPSVPLIASQRDTWSSHQLVPWTGDKPVWVELTINNIDINGHPFHLHGFDFYVVGLYEGHSGWNAYNPFDLWSSPRGGPFNLVNPIRKDTVLVPKSGYAVIRFLADNEGIWALHCHVLWHQASGMTMALQVLGDETKGFSEYASGRDALEQCMR</sequence>
<comment type="similarity">
    <text evidence="1">Belongs to the multicopper oxidase family.</text>
</comment>
<dbReference type="InterPro" id="IPR011707">
    <property type="entry name" value="Cu-oxidase-like_N"/>
</dbReference>
<dbReference type="InterPro" id="IPR011706">
    <property type="entry name" value="Cu-oxidase_C"/>
</dbReference>
<dbReference type="GeneID" id="63790404"/>
<dbReference type="RefSeq" id="XP_040729692.1">
    <property type="nucleotide sequence ID" value="XM_040873195.1"/>
</dbReference>
<evidence type="ECO:0000313" key="8">
    <source>
        <dbReference type="EMBL" id="RAO65175.1"/>
    </source>
</evidence>
<reference evidence="8 9" key="1">
    <citation type="journal article" date="2017" name="Biotechnol. Biofuels">
        <title>Differential beta-glucosidase expression as a function of carbon source availability in Talaromyces amestolkiae: a genomic and proteomic approach.</title>
        <authorList>
            <person name="de Eugenio L.I."/>
            <person name="Mendez-Liter J.A."/>
            <person name="Nieto-Dominguez M."/>
            <person name="Alonso L."/>
            <person name="Gil-Munoz J."/>
            <person name="Barriuso J."/>
            <person name="Prieto A."/>
            <person name="Martinez M.J."/>
        </authorList>
    </citation>
    <scope>NUCLEOTIDE SEQUENCE [LARGE SCALE GENOMIC DNA]</scope>
    <source>
        <strain evidence="8 9">CIB</strain>
    </source>
</reference>
<evidence type="ECO:0000256" key="4">
    <source>
        <dbReference type="ARBA" id="ARBA00023008"/>
    </source>
</evidence>
<keyword evidence="4" id="KW-0186">Copper</keyword>
<dbReference type="InterPro" id="IPR002355">
    <property type="entry name" value="Cu_oxidase_Cu_BS"/>
</dbReference>
<feature type="transmembrane region" description="Helical" evidence="5">
    <location>
        <begin position="35"/>
        <end position="56"/>
    </location>
</feature>
<dbReference type="GO" id="GO:0005507">
    <property type="term" value="F:copper ion binding"/>
    <property type="evidence" value="ECO:0007669"/>
    <property type="project" value="InterPro"/>
</dbReference>
<evidence type="ECO:0000259" key="7">
    <source>
        <dbReference type="Pfam" id="PF07732"/>
    </source>
</evidence>
<dbReference type="PANTHER" id="PTHR11709">
    <property type="entry name" value="MULTI-COPPER OXIDASE"/>
    <property type="match status" value="1"/>
</dbReference>
<dbReference type="Pfam" id="PF07731">
    <property type="entry name" value="Cu-oxidase_2"/>
    <property type="match status" value="1"/>
</dbReference>
<feature type="domain" description="Plastocyanin-like" evidence="7">
    <location>
        <begin position="110"/>
        <end position="147"/>
    </location>
</feature>
<keyword evidence="9" id="KW-1185">Reference proteome</keyword>
<dbReference type="CDD" id="cd13910">
    <property type="entry name" value="CuRO_3_MCO_like_4"/>
    <property type="match status" value="1"/>
</dbReference>
<dbReference type="SUPFAM" id="SSF49503">
    <property type="entry name" value="Cupredoxins"/>
    <property type="match status" value="2"/>
</dbReference>
<dbReference type="Pfam" id="PF07732">
    <property type="entry name" value="Cu-oxidase_3"/>
    <property type="match status" value="1"/>
</dbReference>
<evidence type="ECO:0000256" key="1">
    <source>
        <dbReference type="ARBA" id="ARBA00010609"/>
    </source>
</evidence>
<dbReference type="EMBL" id="MIKG01000001">
    <property type="protein sequence ID" value="RAO65175.1"/>
    <property type="molecule type" value="Genomic_DNA"/>
</dbReference>
<keyword evidence="5" id="KW-1133">Transmembrane helix</keyword>
<keyword evidence="5" id="KW-0472">Membrane</keyword>
<proteinExistence type="inferred from homology"/>
<organism evidence="8 9">
    <name type="scientific">Talaromyces amestolkiae</name>
    <dbReference type="NCBI Taxonomy" id="1196081"/>
    <lineage>
        <taxon>Eukaryota</taxon>
        <taxon>Fungi</taxon>
        <taxon>Dikarya</taxon>
        <taxon>Ascomycota</taxon>
        <taxon>Pezizomycotina</taxon>
        <taxon>Eurotiomycetes</taxon>
        <taxon>Eurotiomycetidae</taxon>
        <taxon>Eurotiales</taxon>
        <taxon>Trichocomaceae</taxon>
        <taxon>Talaromyces</taxon>
        <taxon>Talaromyces sect. Talaromyces</taxon>
    </lineage>
</organism>
<feature type="domain" description="Plastocyanin-like" evidence="6">
    <location>
        <begin position="262"/>
        <end position="368"/>
    </location>
</feature>
<gene>
    <name evidence="8" type="ORF">BHQ10_001187</name>
</gene>
<accession>A0A364KNR8</accession>
<dbReference type="OrthoDB" id="2121828at2759"/>
<evidence type="ECO:0000256" key="2">
    <source>
        <dbReference type="ARBA" id="ARBA00022723"/>
    </source>
</evidence>
<evidence type="ECO:0000256" key="5">
    <source>
        <dbReference type="SAM" id="Phobius"/>
    </source>
</evidence>
<dbReference type="STRING" id="1196081.A0A364KNR8"/>
<dbReference type="PANTHER" id="PTHR11709:SF394">
    <property type="entry name" value="FI03373P-RELATED"/>
    <property type="match status" value="1"/>
</dbReference>
<keyword evidence="2" id="KW-0479">Metal-binding</keyword>
<keyword evidence="3" id="KW-0560">Oxidoreductase</keyword>